<protein>
    <submittedName>
        <fullName evidence="1">Uncharacterized protein</fullName>
    </submittedName>
</protein>
<sequence length="54" mass="6535">IFNYLRSHESNDQHKQMKARYHFDDCYLTTSRLSLKEISSHPYDLFFGFSPSYL</sequence>
<dbReference type="EMBL" id="JAGKQM010000019">
    <property type="protein sequence ID" value="KAH0860601.1"/>
    <property type="molecule type" value="Genomic_DNA"/>
</dbReference>
<feature type="non-terminal residue" evidence="1">
    <location>
        <position position="1"/>
    </location>
</feature>
<proteinExistence type="predicted"/>
<gene>
    <name evidence="1" type="ORF">HID58_088862</name>
</gene>
<reference evidence="1 2" key="1">
    <citation type="submission" date="2021-05" db="EMBL/GenBank/DDBJ databases">
        <title>Genome Assembly of Synthetic Allotetraploid Brassica napus Reveals Homoeologous Exchanges between Subgenomes.</title>
        <authorList>
            <person name="Davis J.T."/>
        </authorList>
    </citation>
    <scope>NUCLEOTIDE SEQUENCE [LARGE SCALE GENOMIC DNA]</scope>
    <source>
        <strain evidence="2">cv. Da-Ae</strain>
        <tissue evidence="1">Seedling</tissue>
    </source>
</reference>
<evidence type="ECO:0000313" key="1">
    <source>
        <dbReference type="EMBL" id="KAH0860601.1"/>
    </source>
</evidence>
<keyword evidence="2" id="KW-1185">Reference proteome</keyword>
<name>A0ABQ7XXI9_BRANA</name>
<comment type="caution">
    <text evidence="1">The sequence shown here is derived from an EMBL/GenBank/DDBJ whole genome shotgun (WGS) entry which is preliminary data.</text>
</comment>
<dbReference type="Proteomes" id="UP000824890">
    <property type="component" value="Unassembled WGS sequence"/>
</dbReference>
<evidence type="ECO:0000313" key="2">
    <source>
        <dbReference type="Proteomes" id="UP000824890"/>
    </source>
</evidence>
<organism evidence="1 2">
    <name type="scientific">Brassica napus</name>
    <name type="common">Rape</name>
    <dbReference type="NCBI Taxonomy" id="3708"/>
    <lineage>
        <taxon>Eukaryota</taxon>
        <taxon>Viridiplantae</taxon>
        <taxon>Streptophyta</taxon>
        <taxon>Embryophyta</taxon>
        <taxon>Tracheophyta</taxon>
        <taxon>Spermatophyta</taxon>
        <taxon>Magnoliopsida</taxon>
        <taxon>eudicotyledons</taxon>
        <taxon>Gunneridae</taxon>
        <taxon>Pentapetalae</taxon>
        <taxon>rosids</taxon>
        <taxon>malvids</taxon>
        <taxon>Brassicales</taxon>
        <taxon>Brassicaceae</taxon>
        <taxon>Brassiceae</taxon>
        <taxon>Brassica</taxon>
    </lineage>
</organism>
<accession>A0ABQ7XXI9</accession>